<comment type="caution">
    <text evidence="5">The sequence shown here is derived from an EMBL/GenBank/DDBJ whole genome shotgun (WGS) entry which is preliminary data.</text>
</comment>
<dbReference type="PROSITE" id="PS50956">
    <property type="entry name" value="HTH_ASNC_2"/>
    <property type="match status" value="1"/>
</dbReference>
<proteinExistence type="predicted"/>
<dbReference type="Pfam" id="PF01037">
    <property type="entry name" value="AsnC_trans_reg"/>
    <property type="match status" value="1"/>
</dbReference>
<accession>A0ABU8MPE1</accession>
<dbReference type="Gene3D" id="3.30.70.920">
    <property type="match status" value="1"/>
</dbReference>
<evidence type="ECO:0000313" key="6">
    <source>
        <dbReference type="Proteomes" id="UP001385809"/>
    </source>
</evidence>
<dbReference type="SMART" id="SM00344">
    <property type="entry name" value="HTH_ASNC"/>
    <property type="match status" value="1"/>
</dbReference>
<keyword evidence="2" id="KW-0238">DNA-binding</keyword>
<dbReference type="InterPro" id="IPR000485">
    <property type="entry name" value="AsnC-type_HTH_dom"/>
</dbReference>
<evidence type="ECO:0000259" key="4">
    <source>
        <dbReference type="PROSITE" id="PS50956"/>
    </source>
</evidence>
<gene>
    <name evidence="5" type="ORF">WCD74_10930</name>
</gene>
<dbReference type="SUPFAM" id="SSF54909">
    <property type="entry name" value="Dimeric alpha+beta barrel"/>
    <property type="match status" value="1"/>
</dbReference>
<dbReference type="CDD" id="cd00090">
    <property type="entry name" value="HTH_ARSR"/>
    <property type="match status" value="1"/>
</dbReference>
<evidence type="ECO:0000313" key="5">
    <source>
        <dbReference type="EMBL" id="MEJ2868283.1"/>
    </source>
</evidence>
<dbReference type="InterPro" id="IPR011008">
    <property type="entry name" value="Dimeric_a/b-barrel"/>
</dbReference>
<evidence type="ECO:0000256" key="2">
    <source>
        <dbReference type="ARBA" id="ARBA00023125"/>
    </source>
</evidence>
<sequence>MPEEEFDKIDRTILTILQREGRIANVELAERVSLSPSSCLRRTRALEAAGLISGYRAELDRTRAGLGMTVFISLRVDQHSRRTSRTIEDALTAIPAVIACHVVSGEADFLVEAVVPDFAAYESMLLDQVLAVDAVTDARSTFAIRTVLSRGPLPVDRVR</sequence>
<dbReference type="Proteomes" id="UP001385809">
    <property type="component" value="Unassembled WGS sequence"/>
</dbReference>
<dbReference type="Pfam" id="PF13412">
    <property type="entry name" value="HTH_24"/>
    <property type="match status" value="1"/>
</dbReference>
<reference evidence="5 6" key="1">
    <citation type="submission" date="2024-03" db="EMBL/GenBank/DDBJ databases">
        <title>Actinomycetospora sp. OC33-EN08, a novel actinomycete isolated from wild orchid (Aerides multiflora).</title>
        <authorList>
            <person name="Suriyachadkun C."/>
        </authorList>
    </citation>
    <scope>NUCLEOTIDE SEQUENCE [LARGE SCALE GENOMIC DNA]</scope>
    <source>
        <strain evidence="5 6">OC33-EN08</strain>
    </source>
</reference>
<dbReference type="InterPro" id="IPR036390">
    <property type="entry name" value="WH_DNA-bd_sf"/>
</dbReference>
<evidence type="ECO:0000256" key="1">
    <source>
        <dbReference type="ARBA" id="ARBA00023015"/>
    </source>
</evidence>
<evidence type="ECO:0000256" key="3">
    <source>
        <dbReference type="ARBA" id="ARBA00023163"/>
    </source>
</evidence>
<organism evidence="5 6">
    <name type="scientific">Actinomycetospora aurantiaca</name>
    <dbReference type="NCBI Taxonomy" id="3129233"/>
    <lineage>
        <taxon>Bacteria</taxon>
        <taxon>Bacillati</taxon>
        <taxon>Actinomycetota</taxon>
        <taxon>Actinomycetes</taxon>
        <taxon>Pseudonocardiales</taxon>
        <taxon>Pseudonocardiaceae</taxon>
        <taxon>Actinomycetospora</taxon>
    </lineage>
</organism>
<dbReference type="InterPro" id="IPR036388">
    <property type="entry name" value="WH-like_DNA-bd_sf"/>
</dbReference>
<dbReference type="RefSeq" id="WP_337694894.1">
    <property type="nucleotide sequence ID" value="NZ_JBBEGN010000004.1"/>
</dbReference>
<protein>
    <submittedName>
        <fullName evidence="5">Lrp/AsnC family transcriptional regulator</fullName>
    </submittedName>
</protein>
<dbReference type="InterPro" id="IPR019887">
    <property type="entry name" value="Tscrpt_reg_AsnC/Lrp_C"/>
</dbReference>
<name>A0ABU8MPE1_9PSEU</name>
<dbReference type="InterPro" id="IPR019888">
    <property type="entry name" value="Tscrpt_reg_AsnC-like"/>
</dbReference>
<dbReference type="EMBL" id="JBBEGN010000004">
    <property type="protein sequence ID" value="MEJ2868283.1"/>
    <property type="molecule type" value="Genomic_DNA"/>
</dbReference>
<dbReference type="InterPro" id="IPR011991">
    <property type="entry name" value="ArsR-like_HTH"/>
</dbReference>
<feature type="domain" description="HTH asnC-type" evidence="4">
    <location>
        <begin position="6"/>
        <end position="67"/>
    </location>
</feature>
<dbReference type="SUPFAM" id="SSF46785">
    <property type="entry name" value="Winged helix' DNA-binding domain"/>
    <property type="match status" value="1"/>
</dbReference>
<dbReference type="PRINTS" id="PR00033">
    <property type="entry name" value="HTHASNC"/>
</dbReference>
<keyword evidence="1" id="KW-0805">Transcription regulation</keyword>
<dbReference type="PANTHER" id="PTHR30154">
    <property type="entry name" value="LEUCINE-RESPONSIVE REGULATORY PROTEIN"/>
    <property type="match status" value="1"/>
</dbReference>
<dbReference type="PANTHER" id="PTHR30154:SF34">
    <property type="entry name" value="TRANSCRIPTIONAL REGULATOR AZLB"/>
    <property type="match status" value="1"/>
</dbReference>
<keyword evidence="3" id="KW-0804">Transcription</keyword>
<dbReference type="Gene3D" id="1.10.10.10">
    <property type="entry name" value="Winged helix-like DNA-binding domain superfamily/Winged helix DNA-binding domain"/>
    <property type="match status" value="1"/>
</dbReference>
<keyword evidence="6" id="KW-1185">Reference proteome</keyword>